<comment type="caution">
    <text evidence="1">The sequence shown here is derived from an EMBL/GenBank/DDBJ whole genome shotgun (WGS) entry which is preliminary data.</text>
</comment>
<dbReference type="EMBL" id="JAHRIN010038374">
    <property type="protein sequence ID" value="MEQ2204948.1"/>
    <property type="molecule type" value="Genomic_DNA"/>
</dbReference>
<keyword evidence="2" id="KW-1185">Reference proteome</keyword>
<reference evidence="1 2" key="1">
    <citation type="submission" date="2021-06" db="EMBL/GenBank/DDBJ databases">
        <authorList>
            <person name="Palmer J.M."/>
        </authorList>
    </citation>
    <scope>NUCLEOTIDE SEQUENCE [LARGE SCALE GENOMIC DNA]</scope>
    <source>
        <strain evidence="1 2">XC_2019</strain>
        <tissue evidence="1">Muscle</tissue>
    </source>
</reference>
<accession>A0ABV0R9V3</accession>
<protein>
    <recommendedName>
        <fullName evidence="3">Secreted protein</fullName>
    </recommendedName>
</protein>
<sequence>MSGRRHPIILCAVLTTRDTSFLSCAVPTPHCHAETQSAFHRGPADICKQLRRENSLFSCPDEEELLLYLLQQARGVSSPRGQSRSGCSCTLSCPDHFPQDLIDHTKKNRLSYFVGVVVYFLKY</sequence>
<organism evidence="1 2">
    <name type="scientific">Xenoophorus captivus</name>
    <dbReference type="NCBI Taxonomy" id="1517983"/>
    <lineage>
        <taxon>Eukaryota</taxon>
        <taxon>Metazoa</taxon>
        <taxon>Chordata</taxon>
        <taxon>Craniata</taxon>
        <taxon>Vertebrata</taxon>
        <taxon>Euteleostomi</taxon>
        <taxon>Actinopterygii</taxon>
        <taxon>Neopterygii</taxon>
        <taxon>Teleostei</taxon>
        <taxon>Neoteleostei</taxon>
        <taxon>Acanthomorphata</taxon>
        <taxon>Ovalentaria</taxon>
        <taxon>Atherinomorphae</taxon>
        <taxon>Cyprinodontiformes</taxon>
        <taxon>Goodeidae</taxon>
        <taxon>Xenoophorus</taxon>
    </lineage>
</organism>
<evidence type="ECO:0000313" key="2">
    <source>
        <dbReference type="Proteomes" id="UP001434883"/>
    </source>
</evidence>
<dbReference type="Proteomes" id="UP001434883">
    <property type="component" value="Unassembled WGS sequence"/>
</dbReference>
<proteinExistence type="predicted"/>
<name>A0ABV0R9V3_9TELE</name>
<gene>
    <name evidence="1" type="ORF">XENOCAPTIV_021699</name>
</gene>
<evidence type="ECO:0008006" key="3">
    <source>
        <dbReference type="Google" id="ProtNLM"/>
    </source>
</evidence>
<evidence type="ECO:0000313" key="1">
    <source>
        <dbReference type="EMBL" id="MEQ2204948.1"/>
    </source>
</evidence>